<feature type="transmembrane region" description="Helical" evidence="8">
    <location>
        <begin position="63"/>
        <end position="86"/>
    </location>
</feature>
<dbReference type="Pfam" id="PF02535">
    <property type="entry name" value="Zip"/>
    <property type="match status" value="1"/>
</dbReference>
<keyword evidence="4 8" id="KW-0812">Transmembrane</keyword>
<feature type="transmembrane region" description="Helical" evidence="8">
    <location>
        <begin position="98"/>
        <end position="121"/>
    </location>
</feature>
<sequence length="241" mass="25805">MGTIIYIGIFSALISVLGTLIGASIGVLLKKPSKKLMGSILGFATGIMIAIIFLELIPEAIKYNGFGITLIYILLGIIVILITDLLSQKINEKRDSHLKVAFLLALAMMLHNFPEGLIMGFGFLKESNLGMKMAILISIHDIPEGLAIATPLVVSGVKPSKILRYAFWVAFPTMIGAWLGIVLGTISPLILGGCIAFASGVMIYVVFGQMMLETNELTDGFTAGITTILGIIIGFIMLNTI</sequence>
<feature type="transmembrane region" description="Helical" evidence="8">
    <location>
        <begin position="36"/>
        <end position="57"/>
    </location>
</feature>
<evidence type="ECO:0000313" key="10">
    <source>
        <dbReference type="Proteomes" id="UP000481872"/>
    </source>
</evidence>
<accession>A0A6M0GZZ6</accession>
<comment type="similarity">
    <text evidence="2">Belongs to the ZIP transporter (TC 2.A.5) family.</text>
</comment>
<evidence type="ECO:0000256" key="8">
    <source>
        <dbReference type="SAM" id="Phobius"/>
    </source>
</evidence>
<dbReference type="GO" id="GO:0005886">
    <property type="term" value="C:plasma membrane"/>
    <property type="evidence" value="ECO:0007669"/>
    <property type="project" value="UniProtKB-SubCell"/>
</dbReference>
<evidence type="ECO:0000256" key="3">
    <source>
        <dbReference type="ARBA" id="ARBA00022475"/>
    </source>
</evidence>
<name>A0A6M0GZZ6_9CLOT</name>
<dbReference type="InterPro" id="IPR003689">
    <property type="entry name" value="ZIP"/>
</dbReference>
<feature type="transmembrane region" description="Helical" evidence="8">
    <location>
        <begin position="6"/>
        <end position="29"/>
    </location>
</feature>
<proteinExistence type="inferred from homology"/>
<comment type="subcellular location">
    <subcellularLocation>
        <location evidence="1">Cell membrane</location>
        <topology evidence="1">Multi-pass membrane protein</topology>
    </subcellularLocation>
</comment>
<evidence type="ECO:0000313" key="9">
    <source>
        <dbReference type="EMBL" id="NEU04075.1"/>
    </source>
</evidence>
<keyword evidence="10" id="KW-1185">Reference proteome</keyword>
<keyword evidence="3" id="KW-1003">Cell membrane</keyword>
<evidence type="ECO:0000256" key="6">
    <source>
        <dbReference type="ARBA" id="ARBA00022989"/>
    </source>
</evidence>
<dbReference type="RefSeq" id="WP_061994086.1">
    <property type="nucleotide sequence ID" value="NZ_JAAGPU010000004.1"/>
</dbReference>
<evidence type="ECO:0000256" key="1">
    <source>
        <dbReference type="ARBA" id="ARBA00004651"/>
    </source>
</evidence>
<keyword evidence="7 8" id="KW-0472">Membrane</keyword>
<dbReference type="PANTHER" id="PTHR11040">
    <property type="entry name" value="ZINC/IRON TRANSPORTER"/>
    <property type="match status" value="1"/>
</dbReference>
<evidence type="ECO:0000256" key="4">
    <source>
        <dbReference type="ARBA" id="ARBA00022692"/>
    </source>
</evidence>
<dbReference type="PANTHER" id="PTHR11040:SF211">
    <property type="entry name" value="ZINC TRANSPORTER ZIP11"/>
    <property type="match status" value="1"/>
</dbReference>
<feature type="transmembrane region" description="Helical" evidence="8">
    <location>
        <begin position="220"/>
        <end position="238"/>
    </location>
</feature>
<feature type="transmembrane region" description="Helical" evidence="8">
    <location>
        <begin position="165"/>
        <end position="183"/>
    </location>
</feature>
<dbReference type="EMBL" id="JAAGPU010000004">
    <property type="protein sequence ID" value="NEU04075.1"/>
    <property type="molecule type" value="Genomic_DNA"/>
</dbReference>
<keyword evidence="6 8" id="KW-1133">Transmembrane helix</keyword>
<keyword evidence="5" id="KW-0862">Zinc</keyword>
<comment type="caution">
    <text evidence="9">The sequence shown here is derived from an EMBL/GenBank/DDBJ whole genome shotgun (WGS) entry which is preliminary data.</text>
</comment>
<dbReference type="GO" id="GO:0005385">
    <property type="term" value="F:zinc ion transmembrane transporter activity"/>
    <property type="evidence" value="ECO:0007669"/>
    <property type="project" value="TreeGrafter"/>
</dbReference>
<protein>
    <submittedName>
        <fullName evidence="9">ZIP family metal transporter</fullName>
    </submittedName>
</protein>
<evidence type="ECO:0000256" key="5">
    <source>
        <dbReference type="ARBA" id="ARBA00022833"/>
    </source>
</evidence>
<evidence type="ECO:0000256" key="2">
    <source>
        <dbReference type="ARBA" id="ARBA00006939"/>
    </source>
</evidence>
<reference evidence="9 10" key="1">
    <citation type="submission" date="2020-02" db="EMBL/GenBank/DDBJ databases">
        <title>Genome assembly of a novel Clostridium senegalense strain.</title>
        <authorList>
            <person name="Gupta T.B."/>
            <person name="Jauregui R."/>
            <person name="Maclean P."/>
            <person name="Nawarathana A."/>
            <person name="Brightwell G."/>
        </authorList>
    </citation>
    <scope>NUCLEOTIDE SEQUENCE [LARGE SCALE GENOMIC DNA]</scope>
    <source>
        <strain evidence="9 10">AGRFS4</strain>
    </source>
</reference>
<evidence type="ECO:0000256" key="7">
    <source>
        <dbReference type="ARBA" id="ARBA00023136"/>
    </source>
</evidence>
<gene>
    <name evidence="9" type="ORF">G3M99_04230</name>
</gene>
<feature type="transmembrane region" description="Helical" evidence="8">
    <location>
        <begin position="189"/>
        <end position="208"/>
    </location>
</feature>
<dbReference type="AlphaFoldDB" id="A0A6M0GZZ6"/>
<dbReference type="Proteomes" id="UP000481872">
    <property type="component" value="Unassembled WGS sequence"/>
</dbReference>
<organism evidence="9 10">
    <name type="scientific">Clostridium senegalense</name>
    <dbReference type="NCBI Taxonomy" id="1465809"/>
    <lineage>
        <taxon>Bacteria</taxon>
        <taxon>Bacillati</taxon>
        <taxon>Bacillota</taxon>
        <taxon>Clostridia</taxon>
        <taxon>Eubacteriales</taxon>
        <taxon>Clostridiaceae</taxon>
        <taxon>Clostridium</taxon>
    </lineage>
</organism>